<sequence>MTEFLNYTVDLYLKDGSVSSGQIVSVDGTKIQLSDVSESKAPGQKLPTLEILNSSVNDLKVTKLPPDFVKNLKKSKAKKEKVTKKEKKDESDVSGKNSDSEIKMTEDFDFAANLAMFDKKSVFENFQKKDTIKPEQRLVGHNKVENFRKDYEKFRNDEMVLDSTRTDDWDSIGISDRKETLRNASVTGRLTPVHDVTGGSSNKNYTLTNVSTGNSVPVCSPIQLLDIERISGEAFALTPEVMAEIFSTNLSQYITQHILGGSGRLNPNNHNLPPLVVLLIGSERCSIRALAVGRHLTNHGVRVLAFLVNHEMVDASYLKQKSSFEQAGGKILSTSVPELLHVLNHQLDTPVELIIDALQGYDDHLEDIFFEQKEQQLIKQLITWCNEPRQRGKVMSFDIPSGIDGGSGTITDADLVISSHWCVSMGLPVAGILHAYRNEILRVDAESETLHLLVDIGIPNKVYSRKPNLRRFDRVWYGAESVVKLQPVEKLE</sequence>
<dbReference type="eggNOG" id="KOG2585">
    <property type="taxonomic scope" value="Eukaryota"/>
</dbReference>
<evidence type="ECO:0000313" key="8">
    <source>
        <dbReference type="EMBL" id="EGV64703.1"/>
    </source>
</evidence>
<dbReference type="InterPro" id="IPR025762">
    <property type="entry name" value="DFDF"/>
</dbReference>
<dbReference type="PANTHER" id="PTHR13612">
    <property type="entry name" value="ENHANCER OF MRNA-DECAPPING PROTEIN 3"/>
    <property type="match status" value="1"/>
</dbReference>
<dbReference type="Pfam" id="PF09532">
    <property type="entry name" value="FDF"/>
    <property type="match status" value="1"/>
</dbReference>
<evidence type="ECO:0000256" key="4">
    <source>
        <dbReference type="ARBA" id="ARBA00022490"/>
    </source>
</evidence>
<dbReference type="OrthoDB" id="10030313at2759"/>
<protein>
    <recommendedName>
        <fullName evidence="3">Enhancer of mRNA-decapping protein 3</fullName>
    </recommendedName>
</protein>
<accession>G3B2K9</accession>
<dbReference type="Gene3D" id="3.40.50.10260">
    <property type="entry name" value="YjeF N-terminal domain"/>
    <property type="match status" value="1"/>
</dbReference>
<dbReference type="GO" id="GO:0003729">
    <property type="term" value="F:mRNA binding"/>
    <property type="evidence" value="ECO:0007669"/>
    <property type="project" value="TreeGrafter"/>
</dbReference>
<organism evidence="9">
    <name type="scientific">Candida tenuis (strain ATCC 10573 / BCRC 21748 / CBS 615 / JCM 9827 / NBRC 10315 / NRRL Y-1498 / VKM Y-70)</name>
    <name type="common">Yeast</name>
    <name type="synonym">Yamadazyma tenuis</name>
    <dbReference type="NCBI Taxonomy" id="590646"/>
    <lineage>
        <taxon>Eukaryota</taxon>
        <taxon>Fungi</taxon>
        <taxon>Dikarya</taxon>
        <taxon>Ascomycota</taxon>
        <taxon>Saccharomycotina</taxon>
        <taxon>Pichiomycetes</taxon>
        <taxon>Debaryomycetaceae</taxon>
        <taxon>Yamadazyma</taxon>
    </lineage>
</organism>
<dbReference type="STRING" id="590646.G3B2K9"/>
<keyword evidence="4" id="KW-0963">Cytoplasm</keyword>
<dbReference type="EMBL" id="GL996515">
    <property type="protein sequence ID" value="EGV64703.1"/>
    <property type="molecule type" value="Genomic_DNA"/>
</dbReference>
<proteinExistence type="inferred from homology"/>
<dbReference type="KEGG" id="cten:18250693"/>
<comment type="similarity">
    <text evidence="2">Belongs to the EDC3 family.</text>
</comment>
<feature type="region of interest" description="Disordered" evidence="5">
    <location>
        <begin position="79"/>
        <end position="99"/>
    </location>
</feature>
<dbReference type="PROSITE" id="PS51512">
    <property type="entry name" value="DFDF"/>
    <property type="match status" value="1"/>
</dbReference>
<dbReference type="PANTHER" id="PTHR13612:SF0">
    <property type="entry name" value="ENHANCER OF MRNA-DECAPPING PROTEIN 3"/>
    <property type="match status" value="1"/>
</dbReference>
<dbReference type="InterPro" id="IPR036652">
    <property type="entry name" value="YjeF_N_dom_sf"/>
</dbReference>
<dbReference type="InterPro" id="IPR004443">
    <property type="entry name" value="YjeF_N_dom"/>
</dbReference>
<evidence type="ECO:0000256" key="5">
    <source>
        <dbReference type="SAM" id="MobiDB-lite"/>
    </source>
</evidence>
<feature type="domain" description="DFDF" evidence="7">
    <location>
        <begin position="96"/>
        <end position="132"/>
    </location>
</feature>
<feature type="domain" description="YjeF N-terminal" evidence="6">
    <location>
        <begin position="224"/>
        <end position="464"/>
    </location>
</feature>
<evidence type="ECO:0000256" key="1">
    <source>
        <dbReference type="ARBA" id="ARBA00004201"/>
    </source>
</evidence>
<name>G3B2K9_CANTC</name>
<evidence type="ECO:0000259" key="7">
    <source>
        <dbReference type="PROSITE" id="PS51512"/>
    </source>
</evidence>
<dbReference type="PROSITE" id="PS51385">
    <property type="entry name" value="YJEF_N"/>
    <property type="match status" value="1"/>
</dbReference>
<dbReference type="SMART" id="SM01199">
    <property type="entry name" value="FDF"/>
    <property type="match status" value="1"/>
</dbReference>
<dbReference type="AlphaFoldDB" id="G3B2K9"/>
<dbReference type="InterPro" id="IPR019050">
    <property type="entry name" value="FDF_dom"/>
</dbReference>
<feature type="compositionally biased region" description="Basic and acidic residues" evidence="5">
    <location>
        <begin position="86"/>
        <end position="99"/>
    </location>
</feature>
<evidence type="ECO:0000256" key="2">
    <source>
        <dbReference type="ARBA" id="ARBA00006610"/>
    </source>
</evidence>
<evidence type="ECO:0000313" key="9">
    <source>
        <dbReference type="Proteomes" id="UP000000707"/>
    </source>
</evidence>
<gene>
    <name evidence="8" type="ORF">CANTEDRAFT_97558</name>
</gene>
<dbReference type="Pfam" id="PF03853">
    <property type="entry name" value="YjeF_N"/>
    <property type="match status" value="1"/>
</dbReference>
<reference evidence="8 9" key="1">
    <citation type="journal article" date="2011" name="Proc. Natl. Acad. Sci. U.S.A.">
        <title>Comparative genomics of xylose-fermenting fungi for enhanced biofuel production.</title>
        <authorList>
            <person name="Wohlbach D.J."/>
            <person name="Kuo A."/>
            <person name="Sato T.K."/>
            <person name="Potts K.M."/>
            <person name="Salamov A.A."/>
            <person name="LaButti K.M."/>
            <person name="Sun H."/>
            <person name="Clum A."/>
            <person name="Pangilinan J.L."/>
            <person name="Lindquist E.A."/>
            <person name="Lucas S."/>
            <person name="Lapidus A."/>
            <person name="Jin M."/>
            <person name="Gunawan C."/>
            <person name="Balan V."/>
            <person name="Dale B.E."/>
            <person name="Jeffries T.W."/>
            <person name="Zinkel R."/>
            <person name="Barry K.W."/>
            <person name="Grigoriev I.V."/>
            <person name="Gasch A.P."/>
        </authorList>
    </citation>
    <scope>NUCLEOTIDE SEQUENCE [LARGE SCALE GENOMIC DNA]</scope>
    <source>
        <strain evidence="9">ATCC 10573 / BCRC 21748 / CBS 615 / JCM 9827 / NBRC 10315 / NRRL Y-1498 / VKM Y-70</strain>
    </source>
</reference>
<evidence type="ECO:0000256" key="3">
    <source>
        <dbReference type="ARBA" id="ARBA00015797"/>
    </source>
</evidence>
<comment type="subcellular location">
    <subcellularLocation>
        <location evidence="1">Cytoplasm</location>
        <location evidence="1">P-body</location>
    </subcellularLocation>
</comment>
<dbReference type="HOGENOM" id="CLU_037134_0_0_1"/>
<dbReference type="GO" id="GO:0033962">
    <property type="term" value="P:P-body assembly"/>
    <property type="evidence" value="ECO:0007669"/>
    <property type="project" value="TreeGrafter"/>
</dbReference>
<dbReference type="GO" id="GO:0000932">
    <property type="term" value="C:P-body"/>
    <property type="evidence" value="ECO:0007669"/>
    <property type="project" value="UniProtKB-SubCell"/>
</dbReference>
<dbReference type="GO" id="GO:0031087">
    <property type="term" value="P:deadenylation-independent decapping of nuclear-transcribed mRNA"/>
    <property type="evidence" value="ECO:0007669"/>
    <property type="project" value="TreeGrafter"/>
</dbReference>
<dbReference type="Proteomes" id="UP000000707">
    <property type="component" value="Unassembled WGS sequence"/>
</dbReference>
<dbReference type="SUPFAM" id="SSF64153">
    <property type="entry name" value="YjeF N-terminal domain-like"/>
    <property type="match status" value="1"/>
</dbReference>
<keyword evidence="9" id="KW-1185">Reference proteome</keyword>
<evidence type="ECO:0000259" key="6">
    <source>
        <dbReference type="PROSITE" id="PS51385"/>
    </source>
</evidence>
<dbReference type="GeneID" id="18250693"/>